<dbReference type="EMBL" id="KE651167">
    <property type="protein sequence ID" value="EEB08991.1"/>
    <property type="molecule type" value="Genomic_DNA"/>
</dbReference>
<dbReference type="InterPro" id="IPR001763">
    <property type="entry name" value="Rhodanese-like_dom"/>
</dbReference>
<dbReference type="SUPFAM" id="SSF52821">
    <property type="entry name" value="Rhodanese/Cell cycle control phosphatase"/>
    <property type="match status" value="1"/>
</dbReference>
<dbReference type="OrthoDB" id="102559at2759"/>
<accession>B6K637</accession>
<evidence type="ECO:0000259" key="1">
    <source>
        <dbReference type="PROSITE" id="PS50206"/>
    </source>
</evidence>
<sequence length="141" mass="16373">MRNISYLSAETLKEWILEKPFNFVILDVRGEDRADGHIPGSINVPSDTFLVDIEKVMDQCLRAKCVIVHCTMSQIRGPKAARVLHELLMNRFCKGTQDSMSPIEIDEVLHKMPSIYILEGGFFYWNQRYCNDKRLVSYKMN</sequence>
<dbReference type="InterPro" id="IPR036873">
    <property type="entry name" value="Rhodanese-like_dom_sf"/>
</dbReference>
<proteinExistence type="predicted"/>
<dbReference type="PANTHER" id="PTHR10828">
    <property type="entry name" value="M-PHASE INDUCER PHOSPHATASE DUAL SPECIFICITY PHOSPHATASE CDC25"/>
    <property type="match status" value="1"/>
</dbReference>
<evidence type="ECO:0000313" key="2">
    <source>
        <dbReference type="EMBL" id="EEB08991.1"/>
    </source>
</evidence>
<dbReference type="PROSITE" id="PS50206">
    <property type="entry name" value="RHODANESE_3"/>
    <property type="match status" value="1"/>
</dbReference>
<dbReference type="Pfam" id="PF00581">
    <property type="entry name" value="Rhodanese"/>
    <property type="match status" value="1"/>
</dbReference>
<dbReference type="STRING" id="402676.B6K637"/>
<protein>
    <submittedName>
        <fullName evidence="2">Cdc25 family phosphatase Ibp1</fullName>
    </submittedName>
</protein>
<dbReference type="GO" id="GO:0004721">
    <property type="term" value="F:phosphoprotein phosphatase activity"/>
    <property type="evidence" value="ECO:0007669"/>
    <property type="project" value="EnsemblFungi"/>
</dbReference>
<organism evidence="2 4">
    <name type="scientific">Schizosaccharomyces japonicus (strain yFS275 / FY16936)</name>
    <name type="common">Fission yeast</name>
    <dbReference type="NCBI Taxonomy" id="402676"/>
    <lineage>
        <taxon>Eukaryota</taxon>
        <taxon>Fungi</taxon>
        <taxon>Dikarya</taxon>
        <taxon>Ascomycota</taxon>
        <taxon>Taphrinomycotina</taxon>
        <taxon>Schizosaccharomycetes</taxon>
        <taxon>Schizosaccharomycetales</taxon>
        <taxon>Schizosaccharomycetaceae</taxon>
        <taxon>Schizosaccharomyces</taxon>
    </lineage>
</organism>
<dbReference type="Proteomes" id="UP000001744">
    <property type="component" value="Unassembled WGS sequence"/>
</dbReference>
<dbReference type="GeneID" id="7049333"/>
<keyword evidence="4" id="KW-1185">Reference proteome</keyword>
<gene>
    <name evidence="3" type="primary">ibp1</name>
    <name evidence="2" type="ORF">SJAG_04166</name>
</gene>
<dbReference type="RefSeq" id="XP_002175284.1">
    <property type="nucleotide sequence ID" value="XM_002175248.2"/>
</dbReference>
<dbReference type="HOGENOM" id="CLU_107716_1_0_1"/>
<evidence type="ECO:0000313" key="3">
    <source>
        <dbReference type="JaponicusDB" id="SJAG_04166"/>
    </source>
</evidence>
<dbReference type="SMART" id="SM00450">
    <property type="entry name" value="RHOD"/>
    <property type="match status" value="1"/>
</dbReference>
<evidence type="ECO:0000313" key="4">
    <source>
        <dbReference type="Proteomes" id="UP000001744"/>
    </source>
</evidence>
<dbReference type="OMA" id="VHCTYSQ"/>
<dbReference type="AlphaFoldDB" id="B6K637"/>
<dbReference type="VEuPathDB" id="FungiDB:SJAG_04166"/>
<name>B6K637_SCHJY</name>
<reference evidence="2 4" key="1">
    <citation type="journal article" date="2011" name="Science">
        <title>Comparative functional genomics of the fission yeasts.</title>
        <authorList>
            <person name="Rhind N."/>
            <person name="Chen Z."/>
            <person name="Yassour M."/>
            <person name="Thompson D.A."/>
            <person name="Haas B.J."/>
            <person name="Habib N."/>
            <person name="Wapinski I."/>
            <person name="Roy S."/>
            <person name="Lin M.F."/>
            <person name="Heiman D.I."/>
            <person name="Young S.K."/>
            <person name="Furuya K."/>
            <person name="Guo Y."/>
            <person name="Pidoux A."/>
            <person name="Chen H.M."/>
            <person name="Robbertse B."/>
            <person name="Goldberg J.M."/>
            <person name="Aoki K."/>
            <person name="Bayne E.H."/>
            <person name="Berlin A.M."/>
            <person name="Desjardins C.A."/>
            <person name="Dobbs E."/>
            <person name="Dukaj L."/>
            <person name="Fan L."/>
            <person name="FitzGerald M.G."/>
            <person name="French C."/>
            <person name="Gujja S."/>
            <person name="Hansen K."/>
            <person name="Keifenheim D."/>
            <person name="Levin J.Z."/>
            <person name="Mosher R.A."/>
            <person name="Mueller C.A."/>
            <person name="Pfiffner J."/>
            <person name="Priest M."/>
            <person name="Russ C."/>
            <person name="Smialowska A."/>
            <person name="Swoboda P."/>
            <person name="Sykes S.M."/>
            <person name="Vaughn M."/>
            <person name="Vengrova S."/>
            <person name="Yoder R."/>
            <person name="Zeng Q."/>
            <person name="Allshire R."/>
            <person name="Baulcombe D."/>
            <person name="Birren B.W."/>
            <person name="Brown W."/>
            <person name="Ekwall K."/>
            <person name="Kellis M."/>
            <person name="Leatherwood J."/>
            <person name="Levin H."/>
            <person name="Margalit H."/>
            <person name="Martienssen R."/>
            <person name="Nieduszynski C.A."/>
            <person name="Spatafora J.W."/>
            <person name="Friedman N."/>
            <person name="Dalgaard J.Z."/>
            <person name="Baumann P."/>
            <person name="Niki H."/>
            <person name="Regev A."/>
            <person name="Nusbaum C."/>
        </authorList>
    </citation>
    <scope>NUCLEOTIDE SEQUENCE [LARGE SCALE GENOMIC DNA]</scope>
    <source>
        <strain evidence="4">yFS275 / FY16936</strain>
    </source>
</reference>
<dbReference type="PANTHER" id="PTHR10828:SF38">
    <property type="entry name" value="ARSENICAL-RESISTANCE PROTEIN 2-RELATED"/>
    <property type="match status" value="1"/>
</dbReference>
<feature type="domain" description="Rhodanese" evidence="1">
    <location>
        <begin position="19"/>
        <end position="131"/>
    </location>
</feature>
<dbReference type="eggNOG" id="KOG3772">
    <property type="taxonomic scope" value="Eukaryota"/>
</dbReference>
<dbReference type="JaponicusDB" id="SJAG_04166">
    <property type="gene designation" value="ibp1"/>
</dbReference>
<dbReference type="Gene3D" id="3.40.250.10">
    <property type="entry name" value="Rhodanese-like domain"/>
    <property type="match status" value="1"/>
</dbReference>